<feature type="transmembrane region" description="Helical" evidence="2">
    <location>
        <begin position="50"/>
        <end position="73"/>
    </location>
</feature>
<dbReference type="GeneID" id="97178680"/>
<dbReference type="PANTHER" id="PTHR34220">
    <property type="entry name" value="SENSOR HISTIDINE KINASE YPDA"/>
    <property type="match status" value="1"/>
</dbReference>
<dbReference type="AlphaFoldDB" id="A0A2X2IPY6"/>
<keyword evidence="2" id="KW-1133">Transmembrane helix</keyword>
<dbReference type="RefSeq" id="WP_112373895.1">
    <property type="nucleotide sequence ID" value="NZ_CP069793.1"/>
</dbReference>
<dbReference type="GO" id="GO:0016020">
    <property type="term" value="C:membrane"/>
    <property type="evidence" value="ECO:0007669"/>
    <property type="project" value="InterPro"/>
</dbReference>
<gene>
    <name evidence="4" type="primary">ypdA_1</name>
    <name evidence="4" type="ORF">NCTC11343_00902</name>
</gene>
<feature type="compositionally biased region" description="Basic and acidic residues" evidence="1">
    <location>
        <begin position="118"/>
        <end position="129"/>
    </location>
</feature>
<keyword evidence="2" id="KW-0812">Transmembrane</keyword>
<feature type="transmembrane region" description="Helical" evidence="2">
    <location>
        <begin position="20"/>
        <end position="38"/>
    </location>
</feature>
<dbReference type="GO" id="GO:0000155">
    <property type="term" value="F:phosphorelay sensor kinase activity"/>
    <property type="evidence" value="ECO:0007669"/>
    <property type="project" value="InterPro"/>
</dbReference>
<organism evidence="4 5">
    <name type="scientific">Sphingobacterium multivorum</name>
    <dbReference type="NCBI Taxonomy" id="28454"/>
    <lineage>
        <taxon>Bacteria</taxon>
        <taxon>Pseudomonadati</taxon>
        <taxon>Bacteroidota</taxon>
        <taxon>Sphingobacteriia</taxon>
        <taxon>Sphingobacteriales</taxon>
        <taxon>Sphingobacteriaceae</taxon>
        <taxon>Sphingobacterium</taxon>
    </lineage>
</organism>
<name>A0A2X2IPY6_SPHMU</name>
<evidence type="ECO:0000313" key="4">
    <source>
        <dbReference type="EMBL" id="SPZ84362.1"/>
    </source>
</evidence>
<dbReference type="Pfam" id="PF06580">
    <property type="entry name" value="His_kinase"/>
    <property type="match status" value="1"/>
</dbReference>
<feature type="transmembrane region" description="Helical" evidence="2">
    <location>
        <begin position="82"/>
        <end position="102"/>
    </location>
</feature>
<reference evidence="4 5" key="1">
    <citation type="submission" date="2018-06" db="EMBL/GenBank/DDBJ databases">
        <authorList>
            <consortium name="Pathogen Informatics"/>
            <person name="Doyle S."/>
        </authorList>
    </citation>
    <scope>NUCLEOTIDE SEQUENCE [LARGE SCALE GENOMIC DNA]</scope>
    <source>
        <strain evidence="4 5">NCTC11343</strain>
    </source>
</reference>
<proteinExistence type="predicted"/>
<sequence length="384" mass="44252">MDKSADRTSKRILGQRQISILIHGLAWLIFLSFPVLFFNNGQLGIKEMLIAAAFWIFTGCFLILFYVNAYVLIPYSIRHRKFISYGISIILTGLLLACYLQPFDRLMRIGRQQLPTPGDREFSPRHHPDFPPPPSARHFPYRGPGQSPGQRPQPIDIASVYIFLLTISLAALYRIVTYWMETQQKMQLVEQDRMKAELSFLKAQVHPHFLFNTLNNIYALALTNDDAVASSIHRLSQLMRYYMDERHSDAIDIKIEIQAIQDFINLQKLRIGPNCSISEHYTGLEHPKTIHAFVLLPFVENAFKYGLSTIEPCQLSFEVILTPTSCTLNVKNSIATQSTEQHRTGTGLKNVQRLLEHFYADRHRLTIQQEDHSFFVQLILYISP</sequence>
<evidence type="ECO:0000259" key="3">
    <source>
        <dbReference type="Pfam" id="PF06580"/>
    </source>
</evidence>
<protein>
    <submittedName>
        <fullName evidence="4">Inner membrane protein ypdA</fullName>
    </submittedName>
</protein>
<evidence type="ECO:0000313" key="5">
    <source>
        <dbReference type="Proteomes" id="UP000251241"/>
    </source>
</evidence>
<feature type="compositionally biased region" description="Low complexity" evidence="1">
    <location>
        <begin position="136"/>
        <end position="151"/>
    </location>
</feature>
<evidence type="ECO:0000256" key="1">
    <source>
        <dbReference type="SAM" id="MobiDB-lite"/>
    </source>
</evidence>
<dbReference type="EMBL" id="UAUU01000002">
    <property type="protein sequence ID" value="SPZ84362.1"/>
    <property type="molecule type" value="Genomic_DNA"/>
</dbReference>
<accession>A0A2X2IPY6</accession>
<dbReference type="InterPro" id="IPR050640">
    <property type="entry name" value="Bact_2-comp_sensor_kinase"/>
</dbReference>
<feature type="transmembrane region" description="Helical" evidence="2">
    <location>
        <begin position="157"/>
        <end position="176"/>
    </location>
</feature>
<keyword evidence="2" id="KW-0472">Membrane</keyword>
<dbReference type="InterPro" id="IPR010559">
    <property type="entry name" value="Sig_transdc_His_kin_internal"/>
</dbReference>
<feature type="domain" description="Signal transduction histidine kinase internal region" evidence="3">
    <location>
        <begin position="196"/>
        <end position="272"/>
    </location>
</feature>
<dbReference type="Proteomes" id="UP000251241">
    <property type="component" value="Unassembled WGS sequence"/>
</dbReference>
<dbReference type="PANTHER" id="PTHR34220:SF7">
    <property type="entry name" value="SENSOR HISTIDINE KINASE YPDA"/>
    <property type="match status" value="1"/>
</dbReference>
<evidence type="ECO:0000256" key="2">
    <source>
        <dbReference type="SAM" id="Phobius"/>
    </source>
</evidence>
<feature type="region of interest" description="Disordered" evidence="1">
    <location>
        <begin position="115"/>
        <end position="151"/>
    </location>
</feature>